<dbReference type="GO" id="GO:0042795">
    <property type="term" value="P:snRNA transcription by RNA polymerase II"/>
    <property type="evidence" value="ECO:0007669"/>
    <property type="project" value="TreeGrafter"/>
</dbReference>
<dbReference type="AlphaFoldDB" id="A0A176WDJ9"/>
<dbReference type="SUPFAM" id="SSF46689">
    <property type="entry name" value="Homeodomain-like"/>
    <property type="match status" value="1"/>
</dbReference>
<dbReference type="PANTHER" id="PTHR46621">
    <property type="entry name" value="SNRNA-ACTIVATING PROTEIN COMPLEX SUBUNIT 4"/>
    <property type="match status" value="1"/>
</dbReference>
<dbReference type="GO" id="GO:0042796">
    <property type="term" value="P:snRNA transcription by RNA polymerase III"/>
    <property type="evidence" value="ECO:0007669"/>
    <property type="project" value="TreeGrafter"/>
</dbReference>
<evidence type="ECO:0000256" key="3">
    <source>
        <dbReference type="ARBA" id="ARBA00023163"/>
    </source>
</evidence>
<dbReference type="PANTHER" id="PTHR46621:SF1">
    <property type="entry name" value="SNRNA-ACTIVATING PROTEIN COMPLEX SUBUNIT 4"/>
    <property type="match status" value="1"/>
</dbReference>
<dbReference type="PROSITE" id="PS50090">
    <property type="entry name" value="MYB_LIKE"/>
    <property type="match status" value="1"/>
</dbReference>
<evidence type="ECO:0000313" key="7">
    <source>
        <dbReference type="EMBL" id="OAE30691.1"/>
    </source>
</evidence>
<evidence type="ECO:0000256" key="2">
    <source>
        <dbReference type="ARBA" id="ARBA00023125"/>
    </source>
</evidence>
<organism evidence="7 8">
    <name type="scientific">Marchantia polymorpha subsp. ruderalis</name>
    <dbReference type="NCBI Taxonomy" id="1480154"/>
    <lineage>
        <taxon>Eukaryota</taxon>
        <taxon>Viridiplantae</taxon>
        <taxon>Streptophyta</taxon>
        <taxon>Embryophyta</taxon>
        <taxon>Marchantiophyta</taxon>
        <taxon>Marchantiopsida</taxon>
        <taxon>Marchantiidae</taxon>
        <taxon>Marchantiales</taxon>
        <taxon>Marchantiaceae</taxon>
        <taxon>Marchantia</taxon>
    </lineage>
</organism>
<dbReference type="Gene3D" id="1.10.10.60">
    <property type="entry name" value="Homeodomain-like"/>
    <property type="match status" value="1"/>
</dbReference>
<protein>
    <submittedName>
        <fullName evidence="7">Uncharacterized protein</fullName>
    </submittedName>
</protein>
<keyword evidence="3" id="KW-0804">Transcription</keyword>
<dbReference type="InterPro" id="IPR051575">
    <property type="entry name" value="Myb-like_DNA-bd"/>
</dbReference>
<gene>
    <name evidence="7" type="ORF">AXG93_402s1040</name>
</gene>
<evidence type="ECO:0000259" key="5">
    <source>
        <dbReference type="PROSITE" id="PS50090"/>
    </source>
</evidence>
<dbReference type="GO" id="GO:0001006">
    <property type="term" value="F:RNA polymerase III type 3 promoter sequence-specific DNA binding"/>
    <property type="evidence" value="ECO:0007669"/>
    <property type="project" value="TreeGrafter"/>
</dbReference>
<proteinExistence type="predicted"/>
<name>A0A176WDJ9_MARPO</name>
<evidence type="ECO:0000256" key="1">
    <source>
        <dbReference type="ARBA" id="ARBA00023015"/>
    </source>
</evidence>
<dbReference type="GO" id="GO:0019185">
    <property type="term" value="C:snRNA-activating protein complex"/>
    <property type="evidence" value="ECO:0007669"/>
    <property type="project" value="TreeGrafter"/>
</dbReference>
<reference evidence="7" key="1">
    <citation type="submission" date="2016-03" db="EMBL/GenBank/DDBJ databases">
        <title>Mechanisms controlling the formation of the plant cell surface in tip-growing cells are functionally conserved among land plants.</title>
        <authorList>
            <person name="Honkanen S."/>
            <person name="Jones V.A."/>
            <person name="Morieri G."/>
            <person name="Champion C."/>
            <person name="Hetherington A.J."/>
            <person name="Kelly S."/>
            <person name="Saint-Marcoux D."/>
            <person name="Proust H."/>
            <person name="Prescott H."/>
            <person name="Dolan L."/>
        </authorList>
    </citation>
    <scope>NUCLEOTIDE SEQUENCE [LARGE SCALE GENOMIC DNA]</scope>
    <source>
        <tissue evidence="7">Whole gametophyte</tissue>
    </source>
</reference>
<feature type="domain" description="Myb-like" evidence="5">
    <location>
        <begin position="90"/>
        <end position="118"/>
    </location>
</feature>
<dbReference type="InterPro" id="IPR001005">
    <property type="entry name" value="SANT/Myb"/>
</dbReference>
<dbReference type="GO" id="GO:0000978">
    <property type="term" value="F:RNA polymerase II cis-regulatory region sequence-specific DNA binding"/>
    <property type="evidence" value="ECO:0007669"/>
    <property type="project" value="TreeGrafter"/>
</dbReference>
<dbReference type="InterPro" id="IPR017930">
    <property type="entry name" value="Myb_dom"/>
</dbReference>
<keyword evidence="4" id="KW-0539">Nucleus</keyword>
<dbReference type="CDD" id="cd00167">
    <property type="entry name" value="SANT"/>
    <property type="match status" value="1"/>
</dbReference>
<evidence type="ECO:0000256" key="4">
    <source>
        <dbReference type="ARBA" id="ARBA00023242"/>
    </source>
</evidence>
<accession>A0A176WDJ9</accession>
<dbReference type="Proteomes" id="UP000077202">
    <property type="component" value="Unassembled WGS sequence"/>
</dbReference>
<keyword evidence="8" id="KW-1185">Reference proteome</keyword>
<dbReference type="InterPro" id="IPR009057">
    <property type="entry name" value="Homeodomain-like_sf"/>
</dbReference>
<dbReference type="EMBL" id="LVLJ01001262">
    <property type="protein sequence ID" value="OAE30691.1"/>
    <property type="molecule type" value="Genomic_DNA"/>
</dbReference>
<evidence type="ECO:0000259" key="6">
    <source>
        <dbReference type="PROSITE" id="PS51294"/>
    </source>
</evidence>
<dbReference type="PROSITE" id="PS51294">
    <property type="entry name" value="HTH_MYB"/>
    <property type="match status" value="1"/>
</dbReference>
<evidence type="ECO:0000313" key="8">
    <source>
        <dbReference type="Proteomes" id="UP000077202"/>
    </source>
</evidence>
<keyword evidence="1" id="KW-0805">Transcription regulation</keyword>
<sequence>MEGSSSSTVPKLPLRRCLEDISNSSGRTCLLRQSWIFPLTQKVNPRRLSQDAALRAAVEKFKGGNGKQIAAKLPNRSDVKCLHRGQKVLDPALVKGYWTKEEDDKLLELVNTFCTKRWLPSLGHCLVEMASSVERVTLGQLLGSKLLVPRAFIYKVAQMAGIICGAGLVKDCPKLHSRSWVVRRIPSVQISTSAHVQQQKSSKISYWFTWRGEEKWGMGEQKNTKYKFPAGKGGREGKSPMVEWEWGELKREGLHGRSGRCSPHCPSGLQFSLSIWRPFSSLAVESTLHKESARLLSRTTSKFKMTSGSSGLVPSSELPWLPPITSSSSVL</sequence>
<keyword evidence="2" id="KW-0238">DNA-binding</keyword>
<feature type="domain" description="HTH myb-type" evidence="6">
    <location>
        <begin position="51"/>
        <end position="93"/>
    </location>
</feature>
<comment type="caution">
    <text evidence="7">The sequence shown here is derived from an EMBL/GenBank/DDBJ whole genome shotgun (WGS) entry which is preliminary data.</text>
</comment>